<evidence type="ECO:0000256" key="2">
    <source>
        <dbReference type="ARBA" id="ARBA00024438"/>
    </source>
</evidence>
<dbReference type="InterPro" id="IPR041916">
    <property type="entry name" value="Anti_sigma_zinc_sf"/>
</dbReference>
<dbReference type="Gene3D" id="1.10.10.1320">
    <property type="entry name" value="Anti-sigma factor, zinc-finger domain"/>
    <property type="match status" value="1"/>
</dbReference>
<protein>
    <recommendedName>
        <fullName evidence="2">Anti-sigma-W factor RsiW</fullName>
    </recommendedName>
</protein>
<dbReference type="Proteomes" id="UP001469365">
    <property type="component" value="Unassembled WGS sequence"/>
</dbReference>
<comment type="similarity">
    <text evidence="1">Belongs to the zinc-associated anti-sigma factor (ZAS) superfamily. Anti-sigma-W factor family.</text>
</comment>
<dbReference type="InterPro" id="IPR027383">
    <property type="entry name" value="Znf_put"/>
</dbReference>
<comment type="caution">
    <text evidence="4">The sequence shown here is derived from an EMBL/GenBank/DDBJ whole genome shotgun (WGS) entry which is preliminary data.</text>
</comment>
<feature type="domain" description="Putative zinc-finger" evidence="3">
    <location>
        <begin position="3"/>
        <end position="37"/>
    </location>
</feature>
<evidence type="ECO:0000259" key="3">
    <source>
        <dbReference type="Pfam" id="PF13490"/>
    </source>
</evidence>
<evidence type="ECO:0000313" key="4">
    <source>
        <dbReference type="EMBL" id="MEK8127851.1"/>
    </source>
</evidence>
<dbReference type="Pfam" id="PF13490">
    <property type="entry name" value="zf-HC2"/>
    <property type="match status" value="1"/>
</dbReference>
<accession>A0ABU9DG49</accession>
<evidence type="ECO:0000256" key="1">
    <source>
        <dbReference type="ARBA" id="ARBA00024353"/>
    </source>
</evidence>
<organism evidence="4 5">
    <name type="scientific">Paenibacillus filicis</name>
    <dbReference type="NCBI Taxonomy" id="669464"/>
    <lineage>
        <taxon>Bacteria</taxon>
        <taxon>Bacillati</taxon>
        <taxon>Bacillota</taxon>
        <taxon>Bacilli</taxon>
        <taxon>Bacillales</taxon>
        <taxon>Paenibacillaceae</taxon>
        <taxon>Paenibacillus</taxon>
    </lineage>
</organism>
<reference evidence="4 5" key="1">
    <citation type="submission" date="2024-04" db="EMBL/GenBank/DDBJ databases">
        <title>draft genome sequnece of Paenibacillus filicis.</title>
        <authorList>
            <person name="Kim D.-U."/>
        </authorList>
    </citation>
    <scope>NUCLEOTIDE SEQUENCE [LARGE SCALE GENOMIC DNA]</scope>
    <source>
        <strain evidence="4 5">KACC14197</strain>
    </source>
</reference>
<dbReference type="EMBL" id="JBBPCC010000004">
    <property type="protein sequence ID" value="MEK8127851.1"/>
    <property type="molecule type" value="Genomic_DNA"/>
</dbReference>
<dbReference type="RefSeq" id="WP_341414919.1">
    <property type="nucleotide sequence ID" value="NZ_JBBPCC010000004.1"/>
</dbReference>
<name>A0ABU9DG49_9BACL</name>
<keyword evidence="5" id="KW-1185">Reference proteome</keyword>
<sequence>MECKEALPLLHEYLDGSLDGADSVRLKEHLLVCADCRRRLQQFEKVEALVHSWTAPAVPEGLTERVMQALPPVKRRNAFYRYIRKHPAASVAAIFALVMLSTFVSTWNDDRELLVKGADLQSVVIKGDTVYVPAGRKVAGDLTIENGKLQVDGEVEGNVTVIDGSVHYASTAHISGQITQIDQAFGWLWYKMNTWFSQVSDAK</sequence>
<evidence type="ECO:0000313" key="5">
    <source>
        <dbReference type="Proteomes" id="UP001469365"/>
    </source>
</evidence>
<gene>
    <name evidence="4" type="ORF">WMW72_08070</name>
</gene>
<proteinExistence type="inferred from homology"/>